<dbReference type="Proteomes" id="UP000183561">
    <property type="component" value="Unassembled WGS sequence"/>
</dbReference>
<keyword evidence="2" id="KW-1185">Reference proteome</keyword>
<reference evidence="2" key="1">
    <citation type="submission" date="2016-10" db="EMBL/GenBank/DDBJ databases">
        <authorList>
            <person name="Varghese N."/>
            <person name="Submissions S."/>
        </authorList>
    </citation>
    <scope>NUCLEOTIDE SEQUENCE [LARGE SCALE GENOMIC DNA]</scope>
    <source>
        <strain evidence="2">DSM 44498</strain>
    </source>
</reference>
<sequence>MRRHRWPGLAPATTGGIAVHMPIVAEIDLTLELGAATAFVSGLLLLRFTLCVAGVRADFVQVCDGPTAKTRPGHGHSCSLRPPSSSTVTDNHVRWHAGRGAGACRDCDQILQDSTPLPGCGSLNLTE</sequence>
<proteinExistence type="predicted"/>
<evidence type="ECO:0000313" key="1">
    <source>
        <dbReference type="EMBL" id="SEB76388.1"/>
    </source>
</evidence>
<organism evidence="1 2">
    <name type="scientific">Rhodococcus koreensis</name>
    <dbReference type="NCBI Taxonomy" id="99653"/>
    <lineage>
        <taxon>Bacteria</taxon>
        <taxon>Bacillati</taxon>
        <taxon>Actinomycetota</taxon>
        <taxon>Actinomycetes</taxon>
        <taxon>Mycobacteriales</taxon>
        <taxon>Nocardiaceae</taxon>
        <taxon>Rhodococcus</taxon>
    </lineage>
</organism>
<name>A0A1H4M0Q5_9NOCA</name>
<protein>
    <submittedName>
        <fullName evidence="1">Uncharacterized protein</fullName>
    </submittedName>
</protein>
<evidence type="ECO:0000313" key="2">
    <source>
        <dbReference type="Proteomes" id="UP000183561"/>
    </source>
</evidence>
<dbReference type="AlphaFoldDB" id="A0A1H4M0Q5"/>
<dbReference type="EMBL" id="FNSV01000005">
    <property type="protein sequence ID" value="SEB76388.1"/>
    <property type="molecule type" value="Genomic_DNA"/>
</dbReference>
<gene>
    <name evidence="1" type="ORF">SAMN04490239_1560</name>
</gene>
<accession>A0A1H4M0Q5</accession>